<evidence type="ECO:0000313" key="2">
    <source>
        <dbReference type="EMBL" id="KAI1612982.1"/>
    </source>
</evidence>
<reference evidence="2" key="1">
    <citation type="journal article" date="2022" name="bioRxiv">
        <title>Deciphering the potential niche of two novel black yeast fungi from a biological soil crust based on their genomes, phenotypes, and melanin regulation.</title>
        <authorList>
            <consortium name="DOE Joint Genome Institute"/>
            <person name="Carr E.C."/>
            <person name="Barton Q."/>
            <person name="Grambo S."/>
            <person name="Sullivan M."/>
            <person name="Renfro C.M."/>
            <person name="Kuo A."/>
            <person name="Pangilinan J."/>
            <person name="Lipzen A."/>
            <person name="Keymanesh K."/>
            <person name="Savage E."/>
            <person name="Barry K."/>
            <person name="Grigoriev I.V."/>
            <person name="Riekhof W.R."/>
            <person name="Harris S.S."/>
        </authorList>
    </citation>
    <scope>NUCLEOTIDE SEQUENCE</scope>
    <source>
        <strain evidence="2">JF 03-4F</strain>
    </source>
</reference>
<sequence>MESESTSLPLLAREANTTPPPSPMPSIPDLRTLDANQLSKVPEAEVRAIEGSGQTYSDIFRRLQIRPDKYQEFYNGVVRFERNKHVAELKRGSDASLTSTSRILLRAFGYIIWAPDSQWLIDDSILSEGEVRLTYSRKLGPDHPDNARFYPILHTLWVRMRNVLFAQKPAPQPGRRRGRPALGRPSAPPPPVTDIEEEIYHTASTSHAAFERARAEASRKLTALWDKLPETDTSNRQYTYDETDKAILELILRLHEVRGHSDPRIFTSLWEERIMRINELEDITPTDDNNAQAQSASPATSAWNPMYLSNEPFNTRGAPIRSAASTIPPTLPSVMSIWISTSRLPSISLSASGLPDVTHTTAPPQLAYHWVDAPVENADMTRFIQGVNWRIEPNASDIVGFVFSYGWNDVVCFISTGRFETHEQTKYNGNGYTEGVTQQEDNDVDMEGVVMQKTVKSKGPDVDFPTHQWQVIGAGWRDFQNDLRDAARKGVKVWRMKVCVVEMPTTR</sequence>
<protein>
    <submittedName>
        <fullName evidence="2">Uncharacterized protein</fullName>
    </submittedName>
</protein>
<dbReference type="Proteomes" id="UP001203852">
    <property type="component" value="Unassembled WGS sequence"/>
</dbReference>
<evidence type="ECO:0000256" key="1">
    <source>
        <dbReference type="SAM" id="MobiDB-lite"/>
    </source>
</evidence>
<dbReference type="EMBL" id="MU404354">
    <property type="protein sequence ID" value="KAI1612982.1"/>
    <property type="molecule type" value="Genomic_DNA"/>
</dbReference>
<proteinExistence type="predicted"/>
<evidence type="ECO:0000313" key="3">
    <source>
        <dbReference type="Proteomes" id="UP001203852"/>
    </source>
</evidence>
<gene>
    <name evidence="2" type="ORF">EDD36DRAFT_252180</name>
</gene>
<feature type="region of interest" description="Disordered" evidence="1">
    <location>
        <begin position="1"/>
        <end position="27"/>
    </location>
</feature>
<feature type="region of interest" description="Disordered" evidence="1">
    <location>
        <begin position="168"/>
        <end position="192"/>
    </location>
</feature>
<dbReference type="AlphaFoldDB" id="A0AAN6ICN6"/>
<comment type="caution">
    <text evidence="2">The sequence shown here is derived from an EMBL/GenBank/DDBJ whole genome shotgun (WGS) entry which is preliminary data.</text>
</comment>
<accession>A0AAN6ICN6</accession>
<keyword evidence="3" id="KW-1185">Reference proteome</keyword>
<name>A0AAN6ICN6_9EURO</name>
<organism evidence="2 3">
    <name type="scientific">Exophiala viscosa</name>
    <dbReference type="NCBI Taxonomy" id="2486360"/>
    <lineage>
        <taxon>Eukaryota</taxon>
        <taxon>Fungi</taxon>
        <taxon>Dikarya</taxon>
        <taxon>Ascomycota</taxon>
        <taxon>Pezizomycotina</taxon>
        <taxon>Eurotiomycetes</taxon>
        <taxon>Chaetothyriomycetidae</taxon>
        <taxon>Chaetothyriales</taxon>
        <taxon>Herpotrichiellaceae</taxon>
        <taxon>Exophiala</taxon>
    </lineage>
</organism>